<feature type="transmembrane region" description="Helical" evidence="4">
    <location>
        <begin position="167"/>
        <end position="185"/>
    </location>
</feature>
<dbReference type="GO" id="GO:0000030">
    <property type="term" value="F:mannosyltransferase activity"/>
    <property type="evidence" value="ECO:0007669"/>
    <property type="project" value="TreeGrafter"/>
</dbReference>
<evidence type="ECO:0000256" key="2">
    <source>
        <dbReference type="ARBA" id="ARBA00022803"/>
    </source>
</evidence>
<dbReference type="PANTHER" id="PTHR44227:SF3">
    <property type="entry name" value="PROTEIN O-MANNOSYL-TRANSFERASE TMTC4"/>
    <property type="match status" value="1"/>
</dbReference>
<feature type="transmembrane region" description="Helical" evidence="4">
    <location>
        <begin position="328"/>
        <end position="345"/>
    </location>
</feature>
<evidence type="ECO:0000313" key="6">
    <source>
        <dbReference type="EMBL" id="JAI33884.1"/>
    </source>
</evidence>
<evidence type="ECO:0000256" key="1">
    <source>
        <dbReference type="ARBA" id="ARBA00022737"/>
    </source>
</evidence>
<accession>A0A0K8V4Q1</accession>
<dbReference type="GO" id="GO:0035269">
    <property type="term" value="P:protein O-linked glycosylation via mannose"/>
    <property type="evidence" value="ECO:0007669"/>
    <property type="project" value="TreeGrafter"/>
</dbReference>
<keyword evidence="4" id="KW-1133">Transmembrane helix</keyword>
<proteinExistence type="predicted"/>
<gene>
    <name evidence="6" type="primary">CG5038_4</name>
    <name evidence="6" type="ORF">c0_g1_i4</name>
</gene>
<feature type="transmembrane region" description="Helical" evidence="4">
    <location>
        <begin position="21"/>
        <end position="41"/>
    </location>
</feature>
<keyword evidence="2" id="KW-0802">TPR repeat</keyword>
<name>A0A0K8V4Q1_BACLA</name>
<feature type="transmembrane region" description="Helical" evidence="4">
    <location>
        <begin position="351"/>
        <end position="375"/>
    </location>
</feature>
<feature type="transmembrane region" description="Helical" evidence="4">
    <location>
        <begin position="116"/>
        <end position="133"/>
    </location>
</feature>
<feature type="transmembrane region" description="Helical" evidence="4">
    <location>
        <begin position="295"/>
        <end position="316"/>
    </location>
</feature>
<dbReference type="OrthoDB" id="19588at2759"/>
<keyword evidence="3 4" id="KW-0472">Membrane</keyword>
<dbReference type="PANTHER" id="PTHR44227">
    <property type="match status" value="1"/>
</dbReference>
<protein>
    <submittedName>
        <fullName evidence="6">Transmembrane and TPR repeat-containing protein CG5038</fullName>
    </submittedName>
</protein>
<feature type="transmembrane region" description="Helical" evidence="4">
    <location>
        <begin position="382"/>
        <end position="401"/>
    </location>
</feature>
<dbReference type="GO" id="GO:0030968">
    <property type="term" value="P:endoplasmic reticulum unfolded protein response"/>
    <property type="evidence" value="ECO:0007669"/>
    <property type="project" value="TreeGrafter"/>
</dbReference>
<evidence type="ECO:0000256" key="3">
    <source>
        <dbReference type="ARBA" id="ARBA00023136"/>
    </source>
</evidence>
<evidence type="ECO:0000259" key="5">
    <source>
        <dbReference type="Pfam" id="PF08409"/>
    </source>
</evidence>
<dbReference type="AlphaFoldDB" id="A0A0K8V4Q1"/>
<dbReference type="Pfam" id="PF08409">
    <property type="entry name" value="TMTC_DUF1736"/>
    <property type="match status" value="1"/>
</dbReference>
<organism evidence="6">
    <name type="scientific">Bactrocera latifrons</name>
    <name type="common">Malaysian fruit fly</name>
    <name type="synonym">Chaetodacus latifrons</name>
    <dbReference type="NCBI Taxonomy" id="174628"/>
    <lineage>
        <taxon>Eukaryota</taxon>
        <taxon>Metazoa</taxon>
        <taxon>Ecdysozoa</taxon>
        <taxon>Arthropoda</taxon>
        <taxon>Hexapoda</taxon>
        <taxon>Insecta</taxon>
        <taxon>Pterygota</taxon>
        <taxon>Neoptera</taxon>
        <taxon>Endopterygota</taxon>
        <taxon>Diptera</taxon>
        <taxon>Brachycera</taxon>
        <taxon>Muscomorpha</taxon>
        <taxon>Tephritoidea</taxon>
        <taxon>Tephritidae</taxon>
        <taxon>Bactrocera</taxon>
        <taxon>Bactrocera</taxon>
    </lineage>
</organism>
<feature type="transmembrane region" description="Helical" evidence="4">
    <location>
        <begin position="407"/>
        <end position="426"/>
    </location>
</feature>
<keyword evidence="1" id="KW-0677">Repeat</keyword>
<dbReference type="InterPro" id="IPR052346">
    <property type="entry name" value="O-mannosyl-transferase_TMTC"/>
</dbReference>
<keyword evidence="4 6" id="KW-0812">Transmembrane</keyword>
<dbReference type="InterPro" id="IPR013618">
    <property type="entry name" value="TMTC_DUF1736"/>
</dbReference>
<reference evidence="6" key="1">
    <citation type="submission" date="2015-06" db="EMBL/GenBank/DDBJ databases">
        <authorList>
            <person name="Hoefler B.C."/>
            <person name="Straight P.D."/>
        </authorList>
    </citation>
    <scope>NUCLEOTIDE SEQUENCE</scope>
</reference>
<feature type="transmembrane region" description="Helical" evidence="4">
    <location>
        <begin position="248"/>
        <end position="265"/>
    </location>
</feature>
<dbReference type="EMBL" id="GDHF01018430">
    <property type="protein sequence ID" value="JAI33884.1"/>
    <property type="molecule type" value="Transcribed_RNA"/>
</dbReference>
<evidence type="ECO:0000256" key="4">
    <source>
        <dbReference type="SAM" id="Phobius"/>
    </source>
</evidence>
<feature type="domain" description="DUF1736" evidence="5">
    <location>
        <begin position="268"/>
        <end position="340"/>
    </location>
</feature>
<dbReference type="GO" id="GO:0005783">
    <property type="term" value="C:endoplasmic reticulum"/>
    <property type="evidence" value="ECO:0007669"/>
    <property type="project" value="TreeGrafter"/>
</dbReference>
<sequence>MEKCKTPNEQTLMRNNSDEKYYLVSRLLFQCVLILLCLASYSHALNGSFVFDDTVAIVKNVDVTTYPTNWTSILKNDFWGTSLLSPESHKSYRPLTTLIFHLEYTIFGFRAKHMKAINLLLHCINTLLVWQLLRKLRFETTVSNQVAAVASTFFAIHPIHTEAVCGVVGRAELILCTFYLVALLLTYHRTCLGAGTDVLIILLTAVGIFFKETAITIPVACIFLEFARTQVFVYPWRTQLKFICSFRNATYVVATIVIIIFRLWLQNFQIPRFKPMDNPIALNDDLLTRILSQNYIYAINWWILLCPQWLSFDWALGCIRLITDIWDLRLQAVLAMYSLAMVAIINSRQNFAPLFGLGLMVIPFLPASGVIKVGFVIAERVLYVPSIGFCFLVAQGLSFVYNSNTKLWLLQLYKWTLMLCFICLLLRTRERAKQWLSEDSLFASALKVCPNNAKVSMMYLLYTNILNALQISGSL</sequence>